<name>A0A3M3KDD0_PSECA</name>
<reference evidence="1 2" key="1">
    <citation type="submission" date="2018-08" db="EMBL/GenBank/DDBJ databases">
        <title>Recombination of ecologically and evolutionarily significant loci maintains genetic cohesion in the Pseudomonas syringae species complex.</title>
        <authorList>
            <person name="Dillon M."/>
            <person name="Thakur S."/>
            <person name="Almeida R.N.D."/>
            <person name="Weir B.S."/>
            <person name="Guttman D.S."/>
        </authorList>
    </citation>
    <scope>NUCLEOTIDE SEQUENCE [LARGE SCALE GENOMIC DNA]</scope>
    <source>
        <strain evidence="1 2">ICMP 2821</strain>
    </source>
</reference>
<evidence type="ECO:0000313" key="1">
    <source>
        <dbReference type="EMBL" id="RMN21110.1"/>
    </source>
</evidence>
<comment type="caution">
    <text evidence="1">The sequence shown here is derived from an EMBL/GenBank/DDBJ whole genome shotgun (WGS) entry which is preliminary data.</text>
</comment>
<accession>A0A3M3KDD0</accession>
<dbReference type="EMBL" id="RBOW01000841">
    <property type="protein sequence ID" value="RMN21110.1"/>
    <property type="molecule type" value="Genomic_DNA"/>
</dbReference>
<organism evidence="1 2">
    <name type="scientific">Pseudomonas cannabina</name>
    <dbReference type="NCBI Taxonomy" id="86840"/>
    <lineage>
        <taxon>Bacteria</taxon>
        <taxon>Pseudomonadati</taxon>
        <taxon>Pseudomonadota</taxon>
        <taxon>Gammaproteobacteria</taxon>
        <taxon>Pseudomonadales</taxon>
        <taxon>Pseudomonadaceae</taxon>
        <taxon>Pseudomonas</taxon>
    </lineage>
</organism>
<gene>
    <name evidence="1" type="ORF">ALQ64_02847</name>
</gene>
<sequence>MKAYSPEQGCPKCSGQSGYSFCMTERHFMNGAWGELSASGDSGIQRYSLVSCDDCGHKFQMASLTSIGAIPGPEAACVQRFD</sequence>
<proteinExistence type="predicted"/>
<protein>
    <submittedName>
        <fullName evidence="1">Uncharacterized protein</fullName>
    </submittedName>
</protein>
<dbReference type="Proteomes" id="UP000281372">
    <property type="component" value="Unassembled WGS sequence"/>
</dbReference>
<dbReference type="AlphaFoldDB" id="A0A3M3KDD0"/>
<evidence type="ECO:0000313" key="2">
    <source>
        <dbReference type="Proteomes" id="UP000281372"/>
    </source>
</evidence>